<dbReference type="AlphaFoldDB" id="A0A1B7L2J8"/>
<name>A0A1B7L2J8_9ENTR</name>
<dbReference type="STRING" id="1691903.A9B99_09260"/>
<dbReference type="Proteomes" id="UP000078225">
    <property type="component" value="Unassembled WGS sequence"/>
</dbReference>
<keyword evidence="2" id="KW-1185">Reference proteome</keyword>
<accession>A0A1B7L2J8</accession>
<reference evidence="2" key="1">
    <citation type="submission" date="2016-05" db="EMBL/GenBank/DDBJ databases">
        <authorList>
            <person name="Behera P."/>
            <person name="Vaishampayan P."/>
            <person name="Singh N."/>
            <person name="Raina V."/>
            <person name="Suar M."/>
            <person name="Pattnaik A."/>
            <person name="Rastogi G."/>
        </authorList>
    </citation>
    <scope>NUCLEOTIDE SEQUENCE [LARGE SCALE GENOMIC DNA]</scope>
    <source>
        <strain evidence="2">MP23</strain>
    </source>
</reference>
<sequence>MLAGIENKNWRMGWPGEKTGFVIALKVLFQYLMSTFYRKTRQVQESVGNMLLLSMLIICF</sequence>
<evidence type="ECO:0000313" key="1">
    <source>
        <dbReference type="EMBL" id="OAT76488.1"/>
    </source>
</evidence>
<evidence type="ECO:0000313" key="2">
    <source>
        <dbReference type="Proteomes" id="UP000078225"/>
    </source>
</evidence>
<protein>
    <submittedName>
        <fullName evidence="1">Uncharacterized protein</fullName>
    </submittedName>
</protein>
<proteinExistence type="predicted"/>
<dbReference type="EMBL" id="LYRP01000022">
    <property type="protein sequence ID" value="OAT76488.1"/>
    <property type="molecule type" value="Genomic_DNA"/>
</dbReference>
<gene>
    <name evidence="1" type="ORF">A9B99_09260</name>
</gene>
<organism evidence="1 2">
    <name type="scientific">Mangrovibacter phragmitis</name>
    <dbReference type="NCBI Taxonomy" id="1691903"/>
    <lineage>
        <taxon>Bacteria</taxon>
        <taxon>Pseudomonadati</taxon>
        <taxon>Pseudomonadota</taxon>
        <taxon>Gammaproteobacteria</taxon>
        <taxon>Enterobacterales</taxon>
        <taxon>Enterobacteriaceae</taxon>
        <taxon>Mangrovibacter</taxon>
    </lineage>
</organism>
<comment type="caution">
    <text evidence="1">The sequence shown here is derived from an EMBL/GenBank/DDBJ whole genome shotgun (WGS) entry which is preliminary data.</text>
</comment>